<accession>A0AAD9USQ7</accession>
<dbReference type="PANTHER" id="PTHR33845:SF1">
    <property type="entry name" value="C2H2-TYPE DOMAIN-CONTAINING PROTEIN"/>
    <property type="match status" value="1"/>
</dbReference>
<dbReference type="Proteomes" id="UP001249851">
    <property type="component" value="Unassembled WGS sequence"/>
</dbReference>
<name>A0AAD9USQ7_ACRCE</name>
<evidence type="ECO:0000313" key="3">
    <source>
        <dbReference type="Proteomes" id="UP001249851"/>
    </source>
</evidence>
<dbReference type="EMBL" id="JARQWQ010000145">
    <property type="protein sequence ID" value="KAK2548523.1"/>
    <property type="molecule type" value="Genomic_DNA"/>
</dbReference>
<feature type="region of interest" description="Disordered" evidence="1">
    <location>
        <begin position="362"/>
        <end position="397"/>
    </location>
</feature>
<keyword evidence="3" id="KW-1185">Reference proteome</keyword>
<reference evidence="2" key="1">
    <citation type="journal article" date="2023" name="G3 (Bethesda)">
        <title>Whole genome assembly and annotation of the endangered Caribbean coral Acropora cervicornis.</title>
        <authorList>
            <person name="Selwyn J.D."/>
            <person name="Vollmer S.V."/>
        </authorList>
    </citation>
    <scope>NUCLEOTIDE SEQUENCE</scope>
    <source>
        <strain evidence="2">K2</strain>
    </source>
</reference>
<feature type="region of interest" description="Disordered" evidence="1">
    <location>
        <begin position="1"/>
        <end position="41"/>
    </location>
</feature>
<feature type="compositionally biased region" description="Basic and acidic residues" evidence="1">
    <location>
        <begin position="363"/>
        <end position="373"/>
    </location>
</feature>
<sequence length="527" mass="59759">MGEIQPDTPTVSTPDSDFSWTHGQWHEAESSGDEITDKEPQTLDGYNTAMAQIAGLSDMKIPEPFTFILKKDWASATEKDKQMCEKKDSDKLEQYGRCHEWCEESRDKLKEAKRYLKSSYCVHCHDDMENLCADHCIEHALSDTQCIEFTSSCTHAEAEQRENCDLLRKTMVSILSEVRESHDVQFYSTDQHEALLYDALQAHNSILQWKAHILWAADRNRAKTDAVKSLQRDTILVQQTCMARPVKGCTAGLCEVDQSDQDIKVNRISNFSTFHNFSYEETGLRMWKVFNIGTGTLVLWSELDAQVPSAITLNPASQELQFWDVQPRYVKLQEKTNQNVNPDAAETALFECNGAGMSVGYQEQKKPTAERSTEIAPQVESSDAGWALQKPRGDGTRFSDNVKSYLQSRFSVRVETSRRSDPAQRRQLTPVEVTEDSGGVLLENEVAQLEQNNKDKDVQEILSQIGVEHLITYHGYNICDLVKTGALSRFTVKELRVMSDNFEPPSKSMDQKSTLIGYITDMVKECN</sequence>
<organism evidence="2 3">
    <name type="scientific">Acropora cervicornis</name>
    <name type="common">Staghorn coral</name>
    <dbReference type="NCBI Taxonomy" id="6130"/>
    <lineage>
        <taxon>Eukaryota</taxon>
        <taxon>Metazoa</taxon>
        <taxon>Cnidaria</taxon>
        <taxon>Anthozoa</taxon>
        <taxon>Hexacorallia</taxon>
        <taxon>Scleractinia</taxon>
        <taxon>Astrocoeniina</taxon>
        <taxon>Acroporidae</taxon>
        <taxon>Acropora</taxon>
    </lineage>
</organism>
<proteinExistence type="predicted"/>
<feature type="compositionally biased region" description="Basic and acidic residues" evidence="1">
    <location>
        <begin position="24"/>
        <end position="41"/>
    </location>
</feature>
<evidence type="ECO:0000256" key="1">
    <source>
        <dbReference type="SAM" id="MobiDB-lite"/>
    </source>
</evidence>
<feature type="compositionally biased region" description="Polar residues" evidence="1">
    <location>
        <begin position="7"/>
        <end position="22"/>
    </location>
</feature>
<dbReference type="PANTHER" id="PTHR33845">
    <property type="entry name" value="C2H2-TYPE DOMAIN-CONTAINING PROTEIN"/>
    <property type="match status" value="1"/>
</dbReference>
<evidence type="ECO:0000313" key="2">
    <source>
        <dbReference type="EMBL" id="KAK2548523.1"/>
    </source>
</evidence>
<reference evidence="2" key="2">
    <citation type="journal article" date="2023" name="Science">
        <title>Genomic signatures of disease resistance in endangered staghorn corals.</title>
        <authorList>
            <person name="Vollmer S.V."/>
            <person name="Selwyn J.D."/>
            <person name="Despard B.A."/>
            <person name="Roesel C.L."/>
        </authorList>
    </citation>
    <scope>NUCLEOTIDE SEQUENCE</scope>
    <source>
        <strain evidence="2">K2</strain>
    </source>
</reference>
<gene>
    <name evidence="2" type="ORF">P5673_031308</name>
</gene>
<dbReference type="AlphaFoldDB" id="A0AAD9USQ7"/>
<comment type="caution">
    <text evidence="2">The sequence shown here is derived from an EMBL/GenBank/DDBJ whole genome shotgun (WGS) entry which is preliminary data.</text>
</comment>
<protein>
    <submittedName>
        <fullName evidence="2">Uncharacterized protein</fullName>
    </submittedName>
</protein>